<evidence type="ECO:0000256" key="7">
    <source>
        <dbReference type="SAM" id="Phobius"/>
    </source>
</evidence>
<dbReference type="GO" id="GO:0006952">
    <property type="term" value="P:defense response"/>
    <property type="evidence" value="ECO:0007669"/>
    <property type="project" value="UniProtKB-KW"/>
</dbReference>
<keyword evidence="7" id="KW-0812">Transmembrane</keyword>
<dbReference type="Proteomes" id="UP000059680">
    <property type="component" value="Chromosome 1"/>
</dbReference>
<reference evidence="9 10" key="3">
    <citation type="journal article" date="2013" name="Rice">
        <title>Improvement of the Oryza sativa Nipponbare reference genome using next generation sequence and optical map data.</title>
        <authorList>
            <person name="Kawahara Y."/>
            <person name="de la Bastide M."/>
            <person name="Hamilton J.P."/>
            <person name="Kanamori H."/>
            <person name="McCombie W.R."/>
            <person name="Ouyang S."/>
            <person name="Schwartz D.C."/>
            <person name="Tanaka T."/>
            <person name="Wu J."/>
            <person name="Zhou S."/>
            <person name="Childs K.L."/>
            <person name="Davidson R.M."/>
            <person name="Lin H."/>
            <person name="Quesada-Ocampo L."/>
            <person name="Vaillancourt B."/>
            <person name="Sakai H."/>
            <person name="Lee S.S."/>
            <person name="Kim J."/>
            <person name="Numa H."/>
            <person name="Itoh T."/>
            <person name="Buell C.R."/>
            <person name="Matsumoto T."/>
        </authorList>
    </citation>
    <scope>NUCLEOTIDE SEQUENCE [LARGE SCALE GENOMIC DNA]</scope>
    <source>
        <strain evidence="10">cv. Nipponbare</strain>
    </source>
</reference>
<dbReference type="eggNOG" id="KOG4658">
    <property type="taxonomic scope" value="Eukaryota"/>
</dbReference>
<comment type="similarity">
    <text evidence="1">Belongs to the disease resistance NB-LRR family.</text>
</comment>
<evidence type="ECO:0000313" key="10">
    <source>
        <dbReference type="Proteomes" id="UP000059680"/>
    </source>
</evidence>
<evidence type="ECO:0000256" key="4">
    <source>
        <dbReference type="ARBA" id="ARBA00022741"/>
    </source>
</evidence>
<gene>
    <name evidence="9" type="ordered locus">Os01g0536950</name>
    <name evidence="9" type="ORF">OSNPB_010536950</name>
</gene>
<evidence type="ECO:0000259" key="8">
    <source>
        <dbReference type="Pfam" id="PF18052"/>
    </source>
</evidence>
<keyword evidence="7" id="KW-0472">Membrane</keyword>
<reference evidence="9 10" key="2">
    <citation type="journal article" date="2013" name="Plant Cell Physiol.">
        <title>Rice Annotation Project Database (RAP-DB): an integrative and interactive database for rice genomics.</title>
        <authorList>
            <person name="Sakai H."/>
            <person name="Lee S.S."/>
            <person name="Tanaka T."/>
            <person name="Numa H."/>
            <person name="Kim J."/>
            <person name="Kawahara Y."/>
            <person name="Wakimoto H."/>
            <person name="Yang C.C."/>
            <person name="Iwamoto M."/>
            <person name="Abe T."/>
            <person name="Yamada Y."/>
            <person name="Muto A."/>
            <person name="Inokuchi H."/>
            <person name="Ikemura T."/>
            <person name="Matsumoto T."/>
            <person name="Sasaki T."/>
            <person name="Itoh T."/>
        </authorList>
    </citation>
    <scope>NUCLEOTIDE SEQUENCE [LARGE SCALE GENOMIC DNA]</scope>
    <source>
        <strain evidence="10">cv. Nipponbare</strain>
    </source>
</reference>
<dbReference type="GO" id="GO:0000166">
    <property type="term" value="F:nucleotide binding"/>
    <property type="evidence" value="ECO:0007669"/>
    <property type="project" value="UniProtKB-KW"/>
</dbReference>
<name>A0A0P0V3N2_ORYSJ</name>
<keyword evidence="7" id="KW-1133">Transmembrane helix</keyword>
<feature type="region of interest" description="Disordered" evidence="6">
    <location>
        <begin position="214"/>
        <end position="235"/>
    </location>
</feature>
<dbReference type="PANTHER" id="PTHR19338:SF73">
    <property type="entry name" value="DISEASE RESISTANCE PROTEIN RGA2-LIKE"/>
    <property type="match status" value="1"/>
</dbReference>
<reference evidence="10" key="1">
    <citation type="journal article" date="2005" name="Nature">
        <title>The map-based sequence of the rice genome.</title>
        <authorList>
            <consortium name="International rice genome sequencing project (IRGSP)"/>
            <person name="Matsumoto T."/>
            <person name="Wu J."/>
            <person name="Kanamori H."/>
            <person name="Katayose Y."/>
            <person name="Fujisawa M."/>
            <person name="Namiki N."/>
            <person name="Mizuno H."/>
            <person name="Yamamoto K."/>
            <person name="Antonio B.A."/>
            <person name="Baba T."/>
            <person name="Sakata K."/>
            <person name="Nagamura Y."/>
            <person name="Aoki H."/>
            <person name="Arikawa K."/>
            <person name="Arita K."/>
            <person name="Bito T."/>
            <person name="Chiden Y."/>
            <person name="Fujitsuka N."/>
            <person name="Fukunaka R."/>
            <person name="Hamada M."/>
            <person name="Harada C."/>
            <person name="Hayashi A."/>
            <person name="Hijishita S."/>
            <person name="Honda M."/>
            <person name="Hosokawa S."/>
            <person name="Ichikawa Y."/>
            <person name="Idonuma A."/>
            <person name="Iijima M."/>
            <person name="Ikeda M."/>
            <person name="Ikeno M."/>
            <person name="Ito K."/>
            <person name="Ito S."/>
            <person name="Ito T."/>
            <person name="Ito Y."/>
            <person name="Ito Y."/>
            <person name="Iwabuchi A."/>
            <person name="Kamiya K."/>
            <person name="Karasawa W."/>
            <person name="Kurita K."/>
            <person name="Katagiri S."/>
            <person name="Kikuta A."/>
            <person name="Kobayashi H."/>
            <person name="Kobayashi N."/>
            <person name="Machita K."/>
            <person name="Maehara T."/>
            <person name="Masukawa M."/>
            <person name="Mizubayashi T."/>
            <person name="Mukai Y."/>
            <person name="Nagasaki H."/>
            <person name="Nagata Y."/>
            <person name="Naito S."/>
            <person name="Nakashima M."/>
            <person name="Nakama Y."/>
            <person name="Nakamichi Y."/>
            <person name="Nakamura M."/>
            <person name="Meguro A."/>
            <person name="Negishi M."/>
            <person name="Ohta I."/>
            <person name="Ohta T."/>
            <person name="Okamoto M."/>
            <person name="Ono N."/>
            <person name="Saji S."/>
            <person name="Sakaguchi M."/>
            <person name="Sakai K."/>
            <person name="Shibata M."/>
            <person name="Shimokawa T."/>
            <person name="Song J."/>
            <person name="Takazaki Y."/>
            <person name="Terasawa K."/>
            <person name="Tsugane M."/>
            <person name="Tsuji K."/>
            <person name="Ueda S."/>
            <person name="Waki K."/>
            <person name="Yamagata H."/>
            <person name="Yamamoto M."/>
            <person name="Yamamoto S."/>
            <person name="Yamane H."/>
            <person name="Yoshiki S."/>
            <person name="Yoshihara R."/>
            <person name="Yukawa K."/>
            <person name="Zhong H."/>
            <person name="Yano M."/>
            <person name="Yuan Q."/>
            <person name="Ouyang S."/>
            <person name="Liu J."/>
            <person name="Jones K.M."/>
            <person name="Gansberger K."/>
            <person name="Moffat K."/>
            <person name="Hill J."/>
            <person name="Bera J."/>
            <person name="Fadrosh D."/>
            <person name="Jin S."/>
            <person name="Johri S."/>
            <person name="Kim M."/>
            <person name="Overton L."/>
            <person name="Reardon M."/>
            <person name="Tsitrin T."/>
            <person name="Vuong H."/>
            <person name="Weaver B."/>
            <person name="Ciecko A."/>
            <person name="Tallon L."/>
            <person name="Jackson J."/>
            <person name="Pai G."/>
            <person name="Aken S.V."/>
            <person name="Utterback T."/>
            <person name="Reidmuller S."/>
            <person name="Feldblyum T."/>
            <person name="Hsiao J."/>
            <person name="Zismann V."/>
            <person name="Iobst S."/>
            <person name="de Vazeille A.R."/>
            <person name="Buell C.R."/>
            <person name="Ying K."/>
            <person name="Li Y."/>
            <person name="Lu T."/>
            <person name="Huang Y."/>
            <person name="Zhao Q."/>
            <person name="Feng Q."/>
            <person name="Zhang L."/>
            <person name="Zhu J."/>
            <person name="Weng Q."/>
            <person name="Mu J."/>
            <person name="Lu Y."/>
            <person name="Fan D."/>
            <person name="Liu Y."/>
            <person name="Guan J."/>
            <person name="Zhang Y."/>
            <person name="Yu S."/>
            <person name="Liu X."/>
            <person name="Zhang Y."/>
            <person name="Hong G."/>
            <person name="Han B."/>
            <person name="Choisne N."/>
            <person name="Demange N."/>
            <person name="Orjeda G."/>
            <person name="Samain S."/>
            <person name="Cattolico L."/>
            <person name="Pelletier E."/>
            <person name="Couloux A."/>
            <person name="Segurens B."/>
            <person name="Wincker P."/>
            <person name="D'Hont A."/>
            <person name="Scarpelli C."/>
            <person name="Weissenbach J."/>
            <person name="Salanoubat M."/>
            <person name="Quetier F."/>
            <person name="Yu Y."/>
            <person name="Kim H.R."/>
            <person name="Rambo T."/>
            <person name="Currie J."/>
            <person name="Collura K."/>
            <person name="Luo M."/>
            <person name="Yang T."/>
            <person name="Ammiraju J.S.S."/>
            <person name="Engler F."/>
            <person name="Soderlund C."/>
            <person name="Wing R.A."/>
            <person name="Palmer L.E."/>
            <person name="de la Bastide M."/>
            <person name="Spiegel L."/>
            <person name="Nascimento L."/>
            <person name="Zutavern T."/>
            <person name="O'Shaughnessy A."/>
            <person name="Dike S."/>
            <person name="Dedhia N."/>
            <person name="Preston R."/>
            <person name="Balija V."/>
            <person name="McCombie W.R."/>
            <person name="Chow T."/>
            <person name="Chen H."/>
            <person name="Chung M."/>
            <person name="Chen C."/>
            <person name="Shaw J."/>
            <person name="Wu H."/>
            <person name="Hsiao K."/>
            <person name="Chao Y."/>
            <person name="Chu M."/>
            <person name="Cheng C."/>
            <person name="Hour A."/>
            <person name="Lee P."/>
            <person name="Lin S."/>
            <person name="Lin Y."/>
            <person name="Liou J."/>
            <person name="Liu S."/>
            <person name="Hsing Y."/>
            <person name="Raghuvanshi S."/>
            <person name="Mohanty A."/>
            <person name="Bharti A.K."/>
            <person name="Gaur A."/>
            <person name="Gupta V."/>
            <person name="Kumar D."/>
            <person name="Ravi V."/>
            <person name="Vij S."/>
            <person name="Kapur A."/>
            <person name="Khurana P."/>
            <person name="Khurana P."/>
            <person name="Khurana J.P."/>
            <person name="Tyagi A.K."/>
            <person name="Gaikwad K."/>
            <person name="Singh A."/>
            <person name="Dalal V."/>
            <person name="Srivastava S."/>
            <person name="Dixit A."/>
            <person name="Pal A.K."/>
            <person name="Ghazi I.A."/>
            <person name="Yadav M."/>
            <person name="Pandit A."/>
            <person name="Bhargava A."/>
            <person name="Sureshbabu K."/>
            <person name="Batra K."/>
            <person name="Sharma T.R."/>
            <person name="Mohapatra T."/>
            <person name="Singh N.K."/>
            <person name="Messing J."/>
            <person name="Nelson A.B."/>
            <person name="Fuks G."/>
            <person name="Kavchok S."/>
            <person name="Keizer G."/>
            <person name="Linton E."/>
            <person name="Llaca V."/>
            <person name="Song R."/>
            <person name="Tanyolac B."/>
            <person name="Young S."/>
            <person name="Ho-Il K."/>
            <person name="Hahn J.H."/>
            <person name="Sangsakoo G."/>
            <person name="Vanavichit A."/>
            <person name="de Mattos Luiz.A.T."/>
            <person name="Zimmer P.D."/>
            <person name="Malone G."/>
            <person name="Dellagostin O."/>
            <person name="de Oliveira A.C."/>
            <person name="Bevan M."/>
            <person name="Bancroft I."/>
            <person name="Minx P."/>
            <person name="Cordum H."/>
            <person name="Wilson R."/>
            <person name="Cheng Z."/>
            <person name="Jin W."/>
            <person name="Jiang J."/>
            <person name="Leong S.A."/>
            <person name="Iwama H."/>
            <person name="Gojobori T."/>
            <person name="Itoh T."/>
            <person name="Niimura Y."/>
            <person name="Fujii Y."/>
            <person name="Habara T."/>
            <person name="Sakai H."/>
            <person name="Sato Y."/>
            <person name="Wilson G."/>
            <person name="Kumar K."/>
            <person name="McCouch S."/>
            <person name="Juretic N."/>
            <person name="Hoen D."/>
            <person name="Wright S."/>
            <person name="Bruskiewich R."/>
            <person name="Bureau T."/>
            <person name="Miyao A."/>
            <person name="Hirochika H."/>
            <person name="Nishikawa T."/>
            <person name="Kadowaki K."/>
            <person name="Sugiura M."/>
            <person name="Burr B."/>
            <person name="Sasaki T."/>
        </authorList>
    </citation>
    <scope>NUCLEOTIDE SEQUENCE [LARGE SCALE GENOMIC DNA]</scope>
    <source>
        <strain evidence="10">cv. Nipponbare</strain>
    </source>
</reference>
<keyword evidence="3" id="KW-0677">Repeat</keyword>
<dbReference type="SMR" id="A0A0P0V3N2"/>
<accession>A0A0P0V3N2</accession>
<dbReference type="Gramene" id="Os01t0536950-00">
    <property type="protein sequence ID" value="Os01t0536950-00"/>
    <property type="gene ID" value="Os01g0536950"/>
</dbReference>
<dbReference type="CDD" id="cd14798">
    <property type="entry name" value="RX-CC_like"/>
    <property type="match status" value="1"/>
</dbReference>
<dbReference type="EMBL" id="AP014957">
    <property type="protein sequence ID" value="BAS72550.1"/>
    <property type="molecule type" value="Genomic_DNA"/>
</dbReference>
<organism evidence="9 10">
    <name type="scientific">Oryza sativa subsp. japonica</name>
    <name type="common">Rice</name>
    <dbReference type="NCBI Taxonomy" id="39947"/>
    <lineage>
        <taxon>Eukaryota</taxon>
        <taxon>Viridiplantae</taxon>
        <taxon>Streptophyta</taxon>
        <taxon>Embryophyta</taxon>
        <taxon>Tracheophyta</taxon>
        <taxon>Spermatophyta</taxon>
        <taxon>Magnoliopsida</taxon>
        <taxon>Liliopsida</taxon>
        <taxon>Poales</taxon>
        <taxon>Poaceae</taxon>
        <taxon>BOP clade</taxon>
        <taxon>Oryzoideae</taxon>
        <taxon>Oryzeae</taxon>
        <taxon>Oryzinae</taxon>
        <taxon>Oryza</taxon>
        <taxon>Oryza sativa</taxon>
    </lineage>
</organism>
<evidence type="ECO:0000256" key="6">
    <source>
        <dbReference type="SAM" id="MobiDB-lite"/>
    </source>
</evidence>
<feature type="domain" description="Disease resistance N-terminal" evidence="8">
    <location>
        <begin position="46"/>
        <end position="131"/>
    </location>
</feature>
<evidence type="ECO:0000256" key="3">
    <source>
        <dbReference type="ARBA" id="ARBA00022737"/>
    </source>
</evidence>
<dbReference type="Pfam" id="PF18052">
    <property type="entry name" value="Rx_N"/>
    <property type="match status" value="1"/>
</dbReference>
<dbReference type="PANTHER" id="PTHR19338">
    <property type="entry name" value="TRANSLOCASE OF INNER MITOCHONDRIAL MEMBRANE 13 HOMOLOG"/>
    <property type="match status" value="1"/>
</dbReference>
<dbReference type="Gene3D" id="1.20.5.4130">
    <property type="match status" value="1"/>
</dbReference>
<dbReference type="AlphaFoldDB" id="A0A0P0V3N2"/>
<keyword evidence="5" id="KW-0611">Plant defense</keyword>
<feature type="transmembrane region" description="Helical" evidence="7">
    <location>
        <begin position="6"/>
        <end position="24"/>
    </location>
</feature>
<keyword evidence="10" id="KW-1185">Reference proteome</keyword>
<keyword evidence="2" id="KW-0433">Leucine-rich repeat</keyword>
<evidence type="ECO:0000256" key="1">
    <source>
        <dbReference type="ARBA" id="ARBA00008894"/>
    </source>
</evidence>
<sequence>MYVKNPIAQLILYFCLKVIGLFQINFQVTSKRYMGGMEASLVSGILNIVGKNLAPLVIKEFSSMAGVSNDLQELQDLVEEINNWLQTVGDKAMRNDRSSNWLKKLKDAAYDAEDLVHEFRIEAEKHEENIVSVKNVIVKHFWTKPKSVVFEFKTAHKIKAIKKRFDAIVKGRSYYSTIANSIPVDRPAQHVSKTIGDVMKIDAQRRHEFYVENPCGKKPRAPTGNNHYRGDDYKRRGITMGMSPLSRTAYKSIYRG</sequence>
<protein>
    <submittedName>
        <fullName evidence="9">Os01g0536950 protein</fullName>
    </submittedName>
</protein>
<dbReference type="InterPro" id="IPR041118">
    <property type="entry name" value="Rx_N"/>
</dbReference>
<dbReference type="PaxDb" id="39947-A0A0P0V3N2"/>
<evidence type="ECO:0000256" key="5">
    <source>
        <dbReference type="ARBA" id="ARBA00022821"/>
    </source>
</evidence>
<keyword evidence="4" id="KW-0547">Nucleotide-binding</keyword>
<dbReference type="FunCoup" id="A0A0P0V3N2">
    <property type="interactions" value="1"/>
</dbReference>
<dbReference type="InParanoid" id="A0A0P0V3N2"/>
<evidence type="ECO:0000313" key="9">
    <source>
        <dbReference type="EMBL" id="BAS72550.1"/>
    </source>
</evidence>
<evidence type="ECO:0000256" key="2">
    <source>
        <dbReference type="ARBA" id="ARBA00022614"/>
    </source>
</evidence>
<proteinExistence type="inferred from homology"/>
<dbReference type="InterPro" id="IPR038005">
    <property type="entry name" value="RX-like_CC"/>
</dbReference>
<dbReference type="STRING" id="39947.A0A0P0V3N2"/>